<dbReference type="PANTHER" id="PTHR43784">
    <property type="entry name" value="GDSL-LIKE LIPASE/ACYLHYDROLASE, PUTATIVE (AFU_ORTHOLOGUE AFUA_2G00820)-RELATED"/>
    <property type="match status" value="1"/>
</dbReference>
<reference evidence="2 3" key="1">
    <citation type="submission" date="2016-11" db="EMBL/GenBank/DDBJ databases">
        <authorList>
            <person name="Jaros S."/>
            <person name="Januszkiewicz K."/>
            <person name="Wedrychowicz H."/>
        </authorList>
    </citation>
    <scope>NUCLEOTIDE SEQUENCE [LARGE SCALE GENOMIC DNA]</scope>
    <source>
        <strain evidence="2 3">DSM 45627</strain>
    </source>
</reference>
<dbReference type="InterPro" id="IPR036514">
    <property type="entry name" value="SGNH_hydro_sf"/>
</dbReference>
<dbReference type="RefSeq" id="WP_159440893.1">
    <property type="nucleotide sequence ID" value="NZ_FQVU01000005.1"/>
</dbReference>
<dbReference type="AlphaFoldDB" id="A0A1M5REK2"/>
<sequence>MTDLQLSDVQEPEHAEDTDTYCLSDAEADRLLDGAPWTRFAVLGDSLAEGLGEPTPGYRTLTWADRTRDALARQQPQLAYRNLGLRNLVSAEVREQQLGAALDFAPDVVALVCGGNDVFSRSYDPDRVEAEIDGIVAPLRDSGAEVVTYCLMNITKAIPELAGLEAQFATLNAAVRSVADRRGALLVDMWPHPTCRDRDMFSSDMLHSSMRGHAVLGAETIKRLARRLAA</sequence>
<dbReference type="InterPro" id="IPR053140">
    <property type="entry name" value="GDSL_Rv0518-like"/>
</dbReference>
<gene>
    <name evidence="2" type="ORF">SAMN05443575_3526</name>
</gene>
<dbReference type="Gene3D" id="3.40.50.1110">
    <property type="entry name" value="SGNH hydrolase"/>
    <property type="match status" value="1"/>
</dbReference>
<dbReference type="InterPro" id="IPR013830">
    <property type="entry name" value="SGNH_hydro"/>
</dbReference>
<evidence type="ECO:0000313" key="2">
    <source>
        <dbReference type="EMBL" id="SHH24681.1"/>
    </source>
</evidence>
<evidence type="ECO:0000313" key="3">
    <source>
        <dbReference type="Proteomes" id="UP000186132"/>
    </source>
</evidence>
<accession>A0A1M5REK2</accession>
<dbReference type="EMBL" id="FQVU01000005">
    <property type="protein sequence ID" value="SHH24681.1"/>
    <property type="molecule type" value="Genomic_DNA"/>
</dbReference>
<dbReference type="Pfam" id="PF13472">
    <property type="entry name" value="Lipase_GDSL_2"/>
    <property type="match status" value="1"/>
</dbReference>
<protein>
    <submittedName>
        <fullName evidence="2">Lysophospholipase L1</fullName>
    </submittedName>
</protein>
<dbReference type="PANTHER" id="PTHR43784:SF2">
    <property type="entry name" value="GDSL-LIKE LIPASE_ACYLHYDROLASE, PUTATIVE (AFU_ORTHOLOGUE AFUA_2G00820)-RELATED"/>
    <property type="match status" value="1"/>
</dbReference>
<evidence type="ECO:0000259" key="1">
    <source>
        <dbReference type="Pfam" id="PF13472"/>
    </source>
</evidence>
<proteinExistence type="predicted"/>
<organism evidence="2 3">
    <name type="scientific">Jatrophihabitans endophyticus</name>
    <dbReference type="NCBI Taxonomy" id="1206085"/>
    <lineage>
        <taxon>Bacteria</taxon>
        <taxon>Bacillati</taxon>
        <taxon>Actinomycetota</taxon>
        <taxon>Actinomycetes</taxon>
        <taxon>Jatrophihabitantales</taxon>
        <taxon>Jatrophihabitantaceae</taxon>
        <taxon>Jatrophihabitans</taxon>
    </lineage>
</organism>
<keyword evidence="3" id="KW-1185">Reference proteome</keyword>
<feature type="domain" description="SGNH hydrolase-type esterase" evidence="1">
    <location>
        <begin position="42"/>
        <end position="215"/>
    </location>
</feature>
<dbReference type="OrthoDB" id="3474033at2"/>
<dbReference type="SUPFAM" id="SSF52266">
    <property type="entry name" value="SGNH hydrolase"/>
    <property type="match status" value="1"/>
</dbReference>
<dbReference type="Proteomes" id="UP000186132">
    <property type="component" value="Unassembled WGS sequence"/>
</dbReference>
<dbReference type="CDD" id="cd01832">
    <property type="entry name" value="SGNH_hydrolase_like_1"/>
    <property type="match status" value="1"/>
</dbReference>
<dbReference type="STRING" id="1206085.SAMN05443575_3526"/>
<name>A0A1M5REK2_9ACTN</name>